<reference evidence="2" key="1">
    <citation type="submission" date="2021-03" db="EMBL/GenBank/DDBJ databases">
        <title>Comparative genomics and phylogenomic investigation of the class Geoglossomycetes provide insights into ecological specialization and systematics.</title>
        <authorList>
            <person name="Melie T."/>
            <person name="Pirro S."/>
            <person name="Miller A.N."/>
            <person name="Quandt A."/>
        </authorList>
    </citation>
    <scope>NUCLEOTIDE SEQUENCE</scope>
    <source>
        <strain evidence="2">GBOQ0MN5Z8</strain>
    </source>
</reference>
<dbReference type="Proteomes" id="UP000698800">
    <property type="component" value="Unassembled WGS sequence"/>
</dbReference>
<evidence type="ECO:0000313" key="3">
    <source>
        <dbReference type="Proteomes" id="UP000698800"/>
    </source>
</evidence>
<sequence>RQKQPIPHVPDARLDHPPPVNLVVDGADPQLGALGPLPGGAAQAGGAAQHADDEHAAHAPLAEGLDGGLGGAAGGDDGVEEDCEVGGCRVGGVVGGGGGGGGGGGVVREVVV</sequence>
<feature type="compositionally biased region" description="Gly residues" evidence="1">
    <location>
        <begin position="65"/>
        <end position="76"/>
    </location>
</feature>
<feature type="compositionally biased region" description="Low complexity" evidence="1">
    <location>
        <begin position="26"/>
        <end position="49"/>
    </location>
</feature>
<dbReference type="AlphaFoldDB" id="A0A9P8KZ49"/>
<comment type="caution">
    <text evidence="2">The sequence shown here is derived from an EMBL/GenBank/DDBJ whole genome shotgun (WGS) entry which is preliminary data.</text>
</comment>
<evidence type="ECO:0000256" key="1">
    <source>
        <dbReference type="SAM" id="MobiDB-lite"/>
    </source>
</evidence>
<feature type="non-terminal residue" evidence="2">
    <location>
        <position position="112"/>
    </location>
</feature>
<keyword evidence="3" id="KW-1185">Reference proteome</keyword>
<feature type="non-terminal residue" evidence="2">
    <location>
        <position position="1"/>
    </location>
</feature>
<dbReference type="EMBL" id="JAGHQL010000383">
    <property type="protein sequence ID" value="KAH0533669.1"/>
    <property type="molecule type" value="Genomic_DNA"/>
</dbReference>
<gene>
    <name evidence="2" type="ORF">FGG08_007600</name>
</gene>
<evidence type="ECO:0000313" key="2">
    <source>
        <dbReference type="EMBL" id="KAH0533669.1"/>
    </source>
</evidence>
<proteinExistence type="predicted"/>
<protein>
    <submittedName>
        <fullName evidence="2">Uncharacterized protein</fullName>
    </submittedName>
</protein>
<name>A0A9P8KZ49_9PEZI</name>
<accession>A0A9P8KZ49</accession>
<organism evidence="2 3">
    <name type="scientific">Glutinoglossum americanum</name>
    <dbReference type="NCBI Taxonomy" id="1670608"/>
    <lineage>
        <taxon>Eukaryota</taxon>
        <taxon>Fungi</taxon>
        <taxon>Dikarya</taxon>
        <taxon>Ascomycota</taxon>
        <taxon>Pezizomycotina</taxon>
        <taxon>Geoglossomycetes</taxon>
        <taxon>Geoglossales</taxon>
        <taxon>Geoglossaceae</taxon>
        <taxon>Glutinoglossum</taxon>
    </lineage>
</organism>
<feature type="region of interest" description="Disordered" evidence="1">
    <location>
        <begin position="1"/>
        <end position="79"/>
    </location>
</feature>